<feature type="domain" description="Alkyl sulfatase dimerisation" evidence="4">
    <location>
        <begin position="352"/>
        <end position="487"/>
    </location>
</feature>
<dbReference type="InterPro" id="IPR052195">
    <property type="entry name" value="Bact_Alkyl/Aryl-Sulfatase"/>
</dbReference>
<dbReference type="PANTHER" id="PTHR43223">
    <property type="entry name" value="ALKYL/ARYL-SULFATASE"/>
    <property type="match status" value="1"/>
</dbReference>
<dbReference type="Pfam" id="PF14864">
    <property type="entry name" value="Alkyl_sulf_C"/>
    <property type="match status" value="1"/>
</dbReference>
<evidence type="ECO:0000313" key="6">
    <source>
        <dbReference type="EMBL" id="QOS69011.1"/>
    </source>
</evidence>
<dbReference type="GO" id="GO:0018909">
    <property type="term" value="P:dodecyl sulfate metabolic process"/>
    <property type="evidence" value="ECO:0007669"/>
    <property type="project" value="InterPro"/>
</dbReference>
<accession>A0A6L7IVT9</accession>
<proteinExistence type="predicted"/>
<dbReference type="InterPro" id="IPR036527">
    <property type="entry name" value="SCP2_sterol-bd_dom_sf"/>
</dbReference>
<dbReference type="KEGG" id="egd:GS424_003955"/>
<dbReference type="Proteomes" id="UP000478463">
    <property type="component" value="Chromosome"/>
</dbReference>
<evidence type="ECO:0000256" key="1">
    <source>
        <dbReference type="ARBA" id="ARBA00022723"/>
    </source>
</evidence>
<dbReference type="GO" id="GO:0018741">
    <property type="term" value="F:linear primary-alkylsulfatase activity"/>
    <property type="evidence" value="ECO:0007669"/>
    <property type="project" value="InterPro"/>
</dbReference>
<feature type="domain" description="Alkyl sulfatase C-terminal" evidence="5">
    <location>
        <begin position="510"/>
        <end position="608"/>
    </location>
</feature>
<dbReference type="InterPro" id="IPR038536">
    <property type="entry name" value="Alkyl/aryl-sulf_dimr_sf"/>
</dbReference>
<name>A0A6L7IVT9_9ACTN</name>
<dbReference type="Gene3D" id="3.30.1050.10">
    <property type="entry name" value="SCP2 sterol-binding domain"/>
    <property type="match status" value="1"/>
</dbReference>
<keyword evidence="3" id="KW-0862">Zinc</keyword>
<evidence type="ECO:0000256" key="2">
    <source>
        <dbReference type="ARBA" id="ARBA00022801"/>
    </source>
</evidence>
<dbReference type="SUPFAM" id="SSF56281">
    <property type="entry name" value="Metallo-hydrolase/oxidoreductase"/>
    <property type="match status" value="1"/>
</dbReference>
<dbReference type="Pfam" id="PF14863">
    <property type="entry name" value="Alkyl_sulf_dimr"/>
    <property type="match status" value="1"/>
</dbReference>
<dbReference type="EMBL" id="CP063310">
    <property type="protein sequence ID" value="QOS69011.1"/>
    <property type="molecule type" value="Genomic_DNA"/>
</dbReference>
<evidence type="ECO:0000313" key="7">
    <source>
        <dbReference type="Proteomes" id="UP000478463"/>
    </source>
</evidence>
<dbReference type="InterPro" id="IPR029228">
    <property type="entry name" value="Alkyl_sulf_dimr"/>
</dbReference>
<dbReference type="Gene3D" id="1.25.40.880">
    <property type="entry name" value="Alkyl sulfatase, dimerisation domain"/>
    <property type="match status" value="1"/>
</dbReference>
<dbReference type="Gene3D" id="3.60.15.30">
    <property type="entry name" value="Metallo-beta-lactamase domain"/>
    <property type="match status" value="1"/>
</dbReference>
<keyword evidence="1" id="KW-0479">Metal-binding</keyword>
<sequence>MSALGACALSGCAGSSQAHAEPAPLTEEERIASISDPIYMGAATNASGQTLTMGTGKYGQIANQAMIDKHVEYTPKLHQVSPRVYCAVGNGLSNSTMIVGDSGIIVVDTNESMEAAQFDLDLFRTVTDKPVVAVVYTHDHYVNGTELYLGEGNPTGAPIIAHEKFIEVINSTLSELNDTYVPRALMMFGALLPLEGEDGSVGGGIGPFYKNPHTNGSTAGFIAPDTLIPDVGTAAMTPMDIDGVRFEFYPMVSDSPCNINIYLPDEKVALSNTVWPCFFNMYTLRGAVYRDPSVLTSSIDTMVSWAPDAHVGCHGVPIIGADAVKQELMLYRDCIQFVHDQTIRHMNKGMGPDEIVEAVHVPRFMLEGMCTKPLYGEVEHYIRGVYRGTVGWFGTDPLELHPIGKKFESERIVEAMGGEKKVLEEARRVLEDKQYAWAATLATYLLAINPDDGEARAVKADAFRKIAQVTYATNTRHYYMTNALAMEGQLDIPTSIPLNASKLGVAKRTLALDLLRVSIDYEKAEGVESSLAVTYTDEGVTETMLVRNCVGQIVEGAINDPAVELNMAYPTMCQILAGKLKLDDAIASGDVEVAGSSEELARLRDLFERKL</sequence>
<evidence type="ECO:0000259" key="5">
    <source>
        <dbReference type="Pfam" id="PF14864"/>
    </source>
</evidence>
<dbReference type="RefSeq" id="WP_160943405.1">
    <property type="nucleotide sequence ID" value="NZ_CP063310.1"/>
</dbReference>
<dbReference type="GO" id="GO:0046872">
    <property type="term" value="F:metal ion binding"/>
    <property type="evidence" value="ECO:0007669"/>
    <property type="project" value="UniProtKB-KW"/>
</dbReference>
<evidence type="ECO:0000259" key="4">
    <source>
        <dbReference type="Pfam" id="PF14863"/>
    </source>
</evidence>
<organism evidence="6 7">
    <name type="scientific">Eggerthella guodeyinii</name>
    <dbReference type="NCBI Taxonomy" id="2690837"/>
    <lineage>
        <taxon>Bacteria</taxon>
        <taxon>Bacillati</taxon>
        <taxon>Actinomycetota</taxon>
        <taxon>Coriobacteriia</taxon>
        <taxon>Eggerthellales</taxon>
        <taxon>Eggerthellaceae</taxon>
        <taxon>Eggerthella</taxon>
    </lineage>
</organism>
<dbReference type="CDD" id="cd07710">
    <property type="entry name" value="arylsulfatase_Sdsa1-like_MBL-fold"/>
    <property type="match status" value="1"/>
</dbReference>
<dbReference type="SUPFAM" id="SSF55718">
    <property type="entry name" value="SCP-like"/>
    <property type="match status" value="1"/>
</dbReference>
<dbReference type="PANTHER" id="PTHR43223:SF2">
    <property type="entry name" value="METALLO-BETA-LACTAMASE DOMAIN-CONTAINING PROTEIN"/>
    <property type="match status" value="1"/>
</dbReference>
<dbReference type="InterPro" id="IPR029229">
    <property type="entry name" value="Alkyl_sulf_C"/>
</dbReference>
<gene>
    <name evidence="6" type="ORF">GS424_003955</name>
</gene>
<dbReference type="GO" id="GO:0046983">
    <property type="term" value="F:protein dimerization activity"/>
    <property type="evidence" value="ECO:0007669"/>
    <property type="project" value="InterPro"/>
</dbReference>
<dbReference type="InterPro" id="IPR044097">
    <property type="entry name" value="Bds1/SdsA1_MBL-fold"/>
</dbReference>
<keyword evidence="2 6" id="KW-0378">Hydrolase</keyword>
<dbReference type="InterPro" id="IPR036866">
    <property type="entry name" value="RibonucZ/Hydroxyglut_hydro"/>
</dbReference>
<protein>
    <submittedName>
        <fullName evidence="6">MBL fold metallo-hydrolase</fullName>
    </submittedName>
</protein>
<reference evidence="6 7" key="1">
    <citation type="submission" date="2020-10" db="EMBL/GenBank/DDBJ databases">
        <title>Eggerthella sp. nov., isolated from human feces.</title>
        <authorList>
            <person name="Yajun G."/>
        </authorList>
    </citation>
    <scope>NUCLEOTIDE SEQUENCE [LARGE SCALE GENOMIC DNA]</scope>
    <source>
        <strain evidence="6 7">HF-1101</strain>
    </source>
</reference>
<dbReference type="AlphaFoldDB" id="A0A6L7IVT9"/>
<evidence type="ECO:0000256" key="3">
    <source>
        <dbReference type="ARBA" id="ARBA00022833"/>
    </source>
</evidence>